<protein>
    <submittedName>
        <fullName evidence="1">Uncharacterized protein</fullName>
    </submittedName>
</protein>
<dbReference type="EMBL" id="LCZI01001362">
    <property type="protein sequence ID" value="KKZ61077.1"/>
    <property type="molecule type" value="Genomic_DNA"/>
</dbReference>
<reference evidence="2" key="1">
    <citation type="journal article" date="2015" name="PLoS Genet.">
        <title>The dynamic genome and transcriptome of the human fungal pathogen Blastomyces and close relative Emmonsia.</title>
        <authorList>
            <person name="Munoz J.F."/>
            <person name="Gauthier G.M."/>
            <person name="Desjardins C.A."/>
            <person name="Gallo J.E."/>
            <person name="Holder J."/>
            <person name="Sullivan T.D."/>
            <person name="Marty A.J."/>
            <person name="Carmen J.C."/>
            <person name="Chen Z."/>
            <person name="Ding L."/>
            <person name="Gujja S."/>
            <person name="Magrini V."/>
            <person name="Misas E."/>
            <person name="Mitreva M."/>
            <person name="Priest M."/>
            <person name="Saif S."/>
            <person name="Whiston E.A."/>
            <person name="Young S."/>
            <person name="Zeng Q."/>
            <person name="Goldman W.E."/>
            <person name="Mardis E.R."/>
            <person name="Taylor J.W."/>
            <person name="McEwen J.G."/>
            <person name="Clay O.K."/>
            <person name="Klein B.S."/>
            <person name="Cuomo C.A."/>
        </authorList>
    </citation>
    <scope>NUCLEOTIDE SEQUENCE [LARGE SCALE GENOMIC DNA]</scope>
    <source>
        <strain evidence="2">UAMH 3008</strain>
    </source>
</reference>
<dbReference type="VEuPathDB" id="FungiDB:EMCG_04308"/>
<organism evidence="1 2">
    <name type="scientific">[Emmonsia] crescens</name>
    <dbReference type="NCBI Taxonomy" id="73230"/>
    <lineage>
        <taxon>Eukaryota</taxon>
        <taxon>Fungi</taxon>
        <taxon>Dikarya</taxon>
        <taxon>Ascomycota</taxon>
        <taxon>Pezizomycotina</taxon>
        <taxon>Eurotiomycetes</taxon>
        <taxon>Eurotiomycetidae</taxon>
        <taxon>Onygenales</taxon>
        <taxon>Ajellomycetaceae</taxon>
        <taxon>Emergomyces</taxon>
    </lineage>
</organism>
<evidence type="ECO:0000313" key="1">
    <source>
        <dbReference type="EMBL" id="KKZ61077.1"/>
    </source>
</evidence>
<name>A0A0G2HSI1_9EURO</name>
<dbReference type="OrthoDB" id="4185247at2759"/>
<dbReference type="AlphaFoldDB" id="A0A0G2HSI1"/>
<dbReference type="Proteomes" id="UP000034164">
    <property type="component" value="Unassembled WGS sequence"/>
</dbReference>
<comment type="caution">
    <text evidence="1">The sequence shown here is derived from an EMBL/GenBank/DDBJ whole genome shotgun (WGS) entry which is preliminary data.</text>
</comment>
<accession>A0A0G2HSI1</accession>
<evidence type="ECO:0000313" key="2">
    <source>
        <dbReference type="Proteomes" id="UP000034164"/>
    </source>
</evidence>
<gene>
    <name evidence="1" type="ORF">EMCG_04308</name>
</gene>
<sequence length="379" mass="43149">MQSLLSRLPRGLRLNNKLVGKLAPSATKLHHNEACSAFGADQQPPTSNRAPPAAYYYEKPLTASQLREIRIGRFPANIHEDGIRFRSSWDLYSSLLPPYGKKSFLPELRISYDARFSTTSVDRAPTPIHELCTTHISHRMFDKIPLSLKRSLEFELNYRVPIRQENKFSERKPDIAITLKAPDTRPSLVGVTEVGFSQPYADLKRWCDVWFDGVPTVNMVILINLSEKPRFPRKEGLEYIRKQGQQNFPEVEAITEDDFILQDPTDETSAWTAFGFTWCGPVQGTLEIWTRCPKTGRPLLSSKPTCFYGPNADGAPIKIQPSDLVPSSGKNETYEDVELNVIDIREAIEIGRLRTAKERFIKLLKVARGIKDRQRRYSA</sequence>
<proteinExistence type="predicted"/>